<sequence>MFQQIQYYFTKGSVRRPPMNATVEKYIPYFNSDCPPVGSSKLRYPEYSITNTAGAASISESFPTKIEGN</sequence>
<evidence type="ECO:0000313" key="2">
    <source>
        <dbReference type="Proteomes" id="UP001501729"/>
    </source>
</evidence>
<dbReference type="EMBL" id="BAABKX010000007">
    <property type="protein sequence ID" value="GAA5050097.1"/>
    <property type="molecule type" value="Genomic_DNA"/>
</dbReference>
<name>A0AAV3UGV9_9EURY</name>
<reference evidence="1 2" key="1">
    <citation type="journal article" date="2019" name="Int. J. Syst. Evol. Microbiol.">
        <title>The Global Catalogue of Microorganisms (GCM) 10K type strain sequencing project: providing services to taxonomists for standard genome sequencing and annotation.</title>
        <authorList>
            <consortium name="The Broad Institute Genomics Platform"/>
            <consortium name="The Broad Institute Genome Sequencing Center for Infectious Disease"/>
            <person name="Wu L."/>
            <person name="Ma J."/>
        </authorList>
    </citation>
    <scope>NUCLEOTIDE SEQUENCE [LARGE SCALE GENOMIC DNA]</scope>
    <source>
        <strain evidence="1 2">JCM 17504</strain>
    </source>
</reference>
<dbReference type="AlphaFoldDB" id="A0AAV3UGV9"/>
<dbReference type="Proteomes" id="UP001501729">
    <property type="component" value="Unassembled WGS sequence"/>
</dbReference>
<keyword evidence="2" id="KW-1185">Reference proteome</keyword>
<gene>
    <name evidence="1" type="ORF">GCM10025751_23720</name>
</gene>
<organism evidence="1 2">
    <name type="scientific">Haladaptatus pallidirubidus</name>
    <dbReference type="NCBI Taxonomy" id="1008152"/>
    <lineage>
        <taxon>Archaea</taxon>
        <taxon>Methanobacteriati</taxon>
        <taxon>Methanobacteriota</taxon>
        <taxon>Stenosarchaea group</taxon>
        <taxon>Halobacteria</taxon>
        <taxon>Halobacteriales</taxon>
        <taxon>Haladaptataceae</taxon>
        <taxon>Haladaptatus</taxon>
    </lineage>
</organism>
<proteinExistence type="predicted"/>
<evidence type="ECO:0000313" key="1">
    <source>
        <dbReference type="EMBL" id="GAA5050097.1"/>
    </source>
</evidence>
<protein>
    <submittedName>
        <fullName evidence="1">Uncharacterized protein</fullName>
    </submittedName>
</protein>
<comment type="caution">
    <text evidence="1">The sequence shown here is derived from an EMBL/GenBank/DDBJ whole genome shotgun (WGS) entry which is preliminary data.</text>
</comment>
<accession>A0AAV3UGV9</accession>